<evidence type="ECO:0000313" key="8">
    <source>
        <dbReference type="EMBL" id="QQR28570.1"/>
    </source>
</evidence>
<comment type="pathway">
    <text evidence="1">Amino-acid biosynthesis; L-methionine biosynthesis via salvage pathway; S-methyl-5-thio-alpha-D-ribose 1-phosphate from S-methyl-5'-thioadenosine (hydrolase route): step 1/2.</text>
</comment>
<dbReference type="NCBIfam" id="TIGR01704">
    <property type="entry name" value="MTA_SAH-Nsdase"/>
    <property type="match status" value="1"/>
</dbReference>
<protein>
    <recommendedName>
        <fullName evidence="2">adenosylhomocysteine nucleosidase</fullName>
        <ecNumber evidence="2">3.2.2.9</ecNumber>
    </recommendedName>
</protein>
<dbReference type="InterPro" id="IPR010049">
    <property type="entry name" value="MTA_SAH_Nsdase"/>
</dbReference>
<name>A0A1Z2XLH1_9FIRM</name>
<feature type="domain" description="Nucleoside phosphorylase" evidence="6">
    <location>
        <begin position="6"/>
        <end position="234"/>
    </location>
</feature>
<reference evidence="8 10" key="3">
    <citation type="submission" date="2020-11" db="EMBL/GenBank/DDBJ databases">
        <title>Closed and high quality bacterial genomes of the OMM12 community.</title>
        <authorList>
            <person name="Marbouty M."/>
            <person name="Lamy-Besnier Q."/>
            <person name="Debarbieux L."/>
            <person name="Koszul R."/>
        </authorList>
    </citation>
    <scope>NUCLEOTIDE SEQUENCE [LARGE SCALE GENOMIC DNA]</scope>
    <source>
        <strain evidence="8 10">KB18</strain>
    </source>
</reference>
<evidence type="ECO:0000313" key="7">
    <source>
        <dbReference type="EMBL" id="ASB39280.1"/>
    </source>
</evidence>
<sequence>MEKKSPIGIIGAMEVEVNSIIAKLSGEESDSIAGLLFHRGELEGVPVVVAECGPGKVNSAVCAQIMILKYSPRLIINTGVAGGVGVKIGDLVAAECCVQHDFDTTAMGDPLGTLFLRRGGDSEDILKLPCDSGAREVLLEEARSIYGGAHAGVIATGDIFVADKEKNRWLGEKFGARAVEMEGGSIAQVCYMNKVPCAVLRAISDSANDDSPVDFPSFAKETAEKSAELLIRAVRKL</sequence>
<dbReference type="PANTHER" id="PTHR46832">
    <property type="entry name" value="5'-METHYLTHIOADENOSINE/S-ADENOSYLHOMOCYSTEINE NUCLEOSIDASE"/>
    <property type="match status" value="1"/>
</dbReference>
<dbReference type="GO" id="GO:0008782">
    <property type="term" value="F:adenosylhomocysteine nucleosidase activity"/>
    <property type="evidence" value="ECO:0007669"/>
    <property type="project" value="UniProtKB-EC"/>
</dbReference>
<dbReference type="SUPFAM" id="SSF53167">
    <property type="entry name" value="Purine and uridine phosphorylases"/>
    <property type="match status" value="1"/>
</dbReference>
<gene>
    <name evidence="7" type="ORF">ADH66_00575</name>
    <name evidence="8" type="ORF">I5Q82_10570</name>
</gene>
<dbReference type="AlphaFoldDB" id="A0A1Z2XLH1"/>
<dbReference type="RefSeq" id="WP_066537050.1">
    <property type="nucleotide sequence ID" value="NZ_CAJTCQ010000002.1"/>
</dbReference>
<keyword evidence="4 8" id="KW-0378">Hydrolase</keyword>
<dbReference type="GO" id="GO:0019284">
    <property type="term" value="P:L-methionine salvage from S-adenosylmethionine"/>
    <property type="evidence" value="ECO:0007669"/>
    <property type="project" value="TreeGrafter"/>
</dbReference>
<keyword evidence="5" id="KW-0486">Methionine biosynthesis</keyword>
<organism evidence="8 10">
    <name type="scientific">Acutalibacter muris</name>
    <dbReference type="NCBI Taxonomy" id="1796620"/>
    <lineage>
        <taxon>Bacteria</taxon>
        <taxon>Bacillati</taxon>
        <taxon>Bacillota</taxon>
        <taxon>Clostridia</taxon>
        <taxon>Eubacteriales</taxon>
        <taxon>Acutalibacteraceae</taxon>
        <taxon>Acutalibacter</taxon>
    </lineage>
</organism>
<keyword evidence="3" id="KW-0028">Amino-acid biosynthesis</keyword>
<evidence type="ECO:0000256" key="4">
    <source>
        <dbReference type="ARBA" id="ARBA00022801"/>
    </source>
</evidence>
<dbReference type="Proteomes" id="UP000196710">
    <property type="component" value="Chromosome"/>
</dbReference>
<evidence type="ECO:0000313" key="9">
    <source>
        <dbReference type="Proteomes" id="UP000196710"/>
    </source>
</evidence>
<dbReference type="GO" id="GO:0005829">
    <property type="term" value="C:cytosol"/>
    <property type="evidence" value="ECO:0007669"/>
    <property type="project" value="TreeGrafter"/>
</dbReference>
<dbReference type="EMBL" id="CP021422">
    <property type="protein sequence ID" value="ASB39280.1"/>
    <property type="molecule type" value="Genomic_DNA"/>
</dbReference>
<dbReference type="EC" id="3.2.2.9" evidence="2"/>
<proteinExistence type="predicted"/>
<evidence type="ECO:0000256" key="2">
    <source>
        <dbReference type="ARBA" id="ARBA00011974"/>
    </source>
</evidence>
<evidence type="ECO:0000313" key="10">
    <source>
        <dbReference type="Proteomes" id="UP000596035"/>
    </source>
</evidence>
<dbReference type="EMBL" id="CP065321">
    <property type="protein sequence ID" value="QQR28570.1"/>
    <property type="molecule type" value="Genomic_DNA"/>
</dbReference>
<evidence type="ECO:0000259" key="6">
    <source>
        <dbReference type="Pfam" id="PF01048"/>
    </source>
</evidence>
<dbReference type="InterPro" id="IPR000845">
    <property type="entry name" value="Nucleoside_phosphorylase_d"/>
</dbReference>
<accession>A0A1Z2XLH1</accession>
<dbReference type="PANTHER" id="PTHR46832:SF1">
    <property type="entry name" value="5'-METHYLTHIOADENOSINE_S-ADENOSYLHOMOCYSTEINE NUCLEOSIDASE"/>
    <property type="match status" value="1"/>
</dbReference>
<dbReference type="KEGG" id="amur:ADH66_00575"/>
<dbReference type="GO" id="GO:0019509">
    <property type="term" value="P:L-methionine salvage from methylthioadenosine"/>
    <property type="evidence" value="ECO:0007669"/>
    <property type="project" value="UniProtKB-UniPathway"/>
</dbReference>
<keyword evidence="9" id="KW-1185">Reference proteome</keyword>
<dbReference type="GO" id="GO:0008930">
    <property type="term" value="F:methylthioadenosine nucleosidase activity"/>
    <property type="evidence" value="ECO:0007669"/>
    <property type="project" value="InterPro"/>
</dbReference>
<dbReference type="Gene3D" id="3.40.50.1580">
    <property type="entry name" value="Nucleoside phosphorylase domain"/>
    <property type="match status" value="1"/>
</dbReference>
<dbReference type="CDD" id="cd09008">
    <property type="entry name" value="MTAN"/>
    <property type="match status" value="1"/>
</dbReference>
<dbReference type="Proteomes" id="UP000596035">
    <property type="component" value="Chromosome"/>
</dbReference>
<reference evidence="9" key="2">
    <citation type="submission" date="2017-05" db="EMBL/GenBank/DDBJ databases">
        <title>Improved OligoMM genomes.</title>
        <authorList>
            <person name="Garzetti D."/>
        </authorList>
    </citation>
    <scope>NUCLEOTIDE SEQUENCE [LARGE SCALE GENOMIC DNA]</scope>
    <source>
        <strain evidence="9">KB18</strain>
    </source>
</reference>
<evidence type="ECO:0000256" key="1">
    <source>
        <dbReference type="ARBA" id="ARBA00004945"/>
    </source>
</evidence>
<reference evidence="7" key="1">
    <citation type="journal article" date="2017" name="Genome Announc.">
        <title>High-Quality Whole-Genome Sequences of the Oligo-Mouse-Microbiota Bacterial Community.</title>
        <authorList>
            <person name="Garzetti D."/>
            <person name="Brugiroux S."/>
            <person name="Bunk B."/>
            <person name="Pukall R."/>
            <person name="McCoy K.D."/>
            <person name="Macpherson A.J."/>
            <person name="Stecher B."/>
        </authorList>
    </citation>
    <scope>NUCLEOTIDE SEQUENCE</scope>
    <source>
        <strain evidence="7">KB18</strain>
    </source>
</reference>
<dbReference type="Pfam" id="PF01048">
    <property type="entry name" value="PNP_UDP_1"/>
    <property type="match status" value="1"/>
</dbReference>
<dbReference type="GO" id="GO:0009164">
    <property type="term" value="P:nucleoside catabolic process"/>
    <property type="evidence" value="ECO:0007669"/>
    <property type="project" value="InterPro"/>
</dbReference>
<dbReference type="InterPro" id="IPR035994">
    <property type="entry name" value="Nucleoside_phosphorylase_sf"/>
</dbReference>
<evidence type="ECO:0000256" key="3">
    <source>
        <dbReference type="ARBA" id="ARBA00022605"/>
    </source>
</evidence>
<keyword evidence="8" id="KW-0326">Glycosidase</keyword>
<evidence type="ECO:0000256" key="5">
    <source>
        <dbReference type="ARBA" id="ARBA00023167"/>
    </source>
</evidence>
<dbReference type="NCBIfam" id="NF004079">
    <property type="entry name" value="PRK05584.1"/>
    <property type="match status" value="1"/>
</dbReference>